<dbReference type="Proteomes" id="UP000291151">
    <property type="component" value="Chromosome"/>
</dbReference>
<dbReference type="EMBL" id="CP036528">
    <property type="protein sequence ID" value="QBK24702.1"/>
    <property type="molecule type" value="Genomic_DNA"/>
</dbReference>
<keyword evidence="3" id="KW-1185">Reference proteome</keyword>
<evidence type="ECO:0000313" key="3">
    <source>
        <dbReference type="Proteomes" id="UP000291151"/>
    </source>
</evidence>
<comment type="similarity">
    <text evidence="1">Belongs to the UPF0398 family.</text>
</comment>
<dbReference type="PIRSF" id="PIRSF021290">
    <property type="entry name" value="DUF1273"/>
    <property type="match status" value="1"/>
</dbReference>
<dbReference type="InterPro" id="IPR010697">
    <property type="entry name" value="YspA"/>
</dbReference>
<proteinExistence type="inferred from homology"/>
<sequence length="184" mass="21831">MIQSLYVSGYKSHELGIFHAKHPGIQIIKKALENELRRLIHEGLEWVIISGQPGVETWTAEVVIGLKEEFPQFKYSVITPFLDMEKNWNEEKQEKYAYILSKADFVTSVTKRPYEAPWQFVEKDKFIIQNTDALLLVYDEEHEGSPKYLKRLVEKYMERNEYELFTITSYDLQTIAEEIMRSEW</sequence>
<accession>A0A4P6UT45</accession>
<dbReference type="SUPFAM" id="SSF102405">
    <property type="entry name" value="MCP/YpsA-like"/>
    <property type="match status" value="1"/>
</dbReference>
<reference evidence="2 3" key="1">
    <citation type="submission" date="2019-02" db="EMBL/GenBank/DDBJ databases">
        <title>Ureibacillus thermophilus.</title>
        <authorList>
            <person name="Sunny J.S."/>
            <person name="Natarajan A."/>
            <person name="Saleena L.M."/>
        </authorList>
    </citation>
    <scope>NUCLEOTIDE SEQUENCE [LARGE SCALE GENOMIC DNA]</scope>
    <source>
        <strain evidence="2 3">LM102</strain>
    </source>
</reference>
<dbReference type="PANTHER" id="PTHR38440">
    <property type="entry name" value="UPF0398 PROTEIN YPSA"/>
    <property type="match status" value="1"/>
</dbReference>
<dbReference type="Pfam" id="PF06908">
    <property type="entry name" value="YpsA"/>
    <property type="match status" value="1"/>
</dbReference>
<dbReference type="KEGG" id="uth:DKZ56_01580"/>
<evidence type="ECO:0000256" key="1">
    <source>
        <dbReference type="HAMAP-Rule" id="MF_01575"/>
    </source>
</evidence>
<dbReference type="AlphaFoldDB" id="A0A4P6UT45"/>
<dbReference type="PANTHER" id="PTHR38440:SF1">
    <property type="entry name" value="UPF0398 PROTEIN SPR0331"/>
    <property type="match status" value="1"/>
</dbReference>
<dbReference type="NCBIfam" id="NF010181">
    <property type="entry name" value="PRK13660.1"/>
    <property type="match status" value="1"/>
</dbReference>
<dbReference type="HAMAP" id="MF_01575">
    <property type="entry name" value="UPF0398"/>
    <property type="match status" value="1"/>
</dbReference>
<dbReference type="Gene3D" id="3.40.50.450">
    <property type="match status" value="1"/>
</dbReference>
<evidence type="ECO:0000313" key="2">
    <source>
        <dbReference type="EMBL" id="QBK24702.1"/>
    </source>
</evidence>
<dbReference type="RefSeq" id="WP_208650975.1">
    <property type="nucleotide sequence ID" value="NZ_CP036528.1"/>
</dbReference>
<name>A0A4P6UT45_9BACL</name>
<organism evidence="2 3">
    <name type="scientific">Ureibacillus thermophilus</name>
    <dbReference type="NCBI Taxonomy" id="367743"/>
    <lineage>
        <taxon>Bacteria</taxon>
        <taxon>Bacillati</taxon>
        <taxon>Bacillota</taxon>
        <taxon>Bacilli</taxon>
        <taxon>Bacillales</taxon>
        <taxon>Caryophanaceae</taxon>
        <taxon>Ureibacillus</taxon>
    </lineage>
</organism>
<protein>
    <recommendedName>
        <fullName evidence="1">UPF0398 protein DKZ56_01580</fullName>
    </recommendedName>
</protein>
<gene>
    <name evidence="2" type="ORF">DKZ56_01580</name>
</gene>